<name>A0A9D1A5W8_9FIRM</name>
<gene>
    <name evidence="8" type="ORF">IAB28_10160</name>
</gene>
<reference evidence="8" key="1">
    <citation type="submission" date="2020-10" db="EMBL/GenBank/DDBJ databases">
        <authorList>
            <person name="Gilroy R."/>
        </authorList>
    </citation>
    <scope>NUCLEOTIDE SEQUENCE</scope>
    <source>
        <strain evidence="8">CHK180-2868</strain>
    </source>
</reference>
<evidence type="ECO:0000256" key="3">
    <source>
        <dbReference type="ARBA" id="ARBA00023082"/>
    </source>
</evidence>
<feature type="domain" description="RNA polymerase sigma factor 70 region 4 type 2" evidence="7">
    <location>
        <begin position="115"/>
        <end position="167"/>
    </location>
</feature>
<dbReference type="EMBL" id="DVGC01000058">
    <property type="protein sequence ID" value="HIR06309.1"/>
    <property type="molecule type" value="Genomic_DNA"/>
</dbReference>
<sequence length="178" mass="21449">MLQNKEDLLQELIEKYAKMYMKMAYNKGIPYDDVEDVVMEAFWSFYRSKHFGKLSEIETKAMLARIVENKCIDLFRKRKRAKMMESEESADEMELLMDSPEHDPLHQMVTDENYRDIIRCMDGMKKEWRDVAVMYFIEELSVSEICERLEITGDVCRSRISRARKYLKEKLKDRWNQS</sequence>
<keyword evidence="5" id="KW-0804">Transcription</keyword>
<proteinExistence type="inferred from homology"/>
<dbReference type="SUPFAM" id="SSF88659">
    <property type="entry name" value="Sigma3 and sigma4 domains of RNA polymerase sigma factors"/>
    <property type="match status" value="1"/>
</dbReference>
<dbReference type="InterPro" id="IPR013324">
    <property type="entry name" value="RNA_pol_sigma_r3/r4-like"/>
</dbReference>
<keyword evidence="2" id="KW-0805">Transcription regulation</keyword>
<dbReference type="PANTHER" id="PTHR43133:SF8">
    <property type="entry name" value="RNA POLYMERASE SIGMA FACTOR HI_1459-RELATED"/>
    <property type="match status" value="1"/>
</dbReference>
<evidence type="ECO:0000256" key="4">
    <source>
        <dbReference type="ARBA" id="ARBA00023125"/>
    </source>
</evidence>
<dbReference type="PANTHER" id="PTHR43133">
    <property type="entry name" value="RNA POLYMERASE ECF-TYPE SIGMA FACTO"/>
    <property type="match status" value="1"/>
</dbReference>
<dbReference type="Pfam" id="PF04542">
    <property type="entry name" value="Sigma70_r2"/>
    <property type="match status" value="1"/>
</dbReference>
<dbReference type="InterPro" id="IPR007627">
    <property type="entry name" value="RNA_pol_sigma70_r2"/>
</dbReference>
<dbReference type="GO" id="GO:0006352">
    <property type="term" value="P:DNA-templated transcription initiation"/>
    <property type="evidence" value="ECO:0007669"/>
    <property type="project" value="InterPro"/>
</dbReference>
<evidence type="ECO:0000259" key="7">
    <source>
        <dbReference type="Pfam" id="PF08281"/>
    </source>
</evidence>
<keyword evidence="3" id="KW-0731">Sigma factor</keyword>
<dbReference type="SUPFAM" id="SSF88946">
    <property type="entry name" value="Sigma2 domain of RNA polymerase sigma factors"/>
    <property type="match status" value="1"/>
</dbReference>
<comment type="similarity">
    <text evidence="1">Belongs to the sigma-70 factor family. ECF subfamily.</text>
</comment>
<evidence type="ECO:0000313" key="8">
    <source>
        <dbReference type="EMBL" id="HIR06309.1"/>
    </source>
</evidence>
<evidence type="ECO:0000256" key="1">
    <source>
        <dbReference type="ARBA" id="ARBA00010641"/>
    </source>
</evidence>
<protein>
    <submittedName>
        <fullName evidence="8">Sigma-70 family RNA polymerase sigma factor</fullName>
    </submittedName>
</protein>
<dbReference type="GO" id="GO:0003677">
    <property type="term" value="F:DNA binding"/>
    <property type="evidence" value="ECO:0007669"/>
    <property type="project" value="UniProtKB-KW"/>
</dbReference>
<dbReference type="NCBIfam" id="TIGR02937">
    <property type="entry name" value="sigma70-ECF"/>
    <property type="match status" value="1"/>
</dbReference>
<dbReference type="InterPro" id="IPR039425">
    <property type="entry name" value="RNA_pol_sigma-70-like"/>
</dbReference>
<evidence type="ECO:0000256" key="5">
    <source>
        <dbReference type="ARBA" id="ARBA00023163"/>
    </source>
</evidence>
<organism evidence="8 9">
    <name type="scientific">Candidatus Copromonas faecavium</name>
    <name type="common">nom. illeg.</name>
    <dbReference type="NCBI Taxonomy" id="2840740"/>
    <lineage>
        <taxon>Bacteria</taxon>
        <taxon>Bacillati</taxon>
        <taxon>Bacillota</taxon>
        <taxon>Clostridia</taxon>
        <taxon>Lachnospirales</taxon>
        <taxon>Lachnospiraceae</taxon>
        <taxon>Candidatus Copromonas (nom. illeg.)</taxon>
    </lineage>
</organism>
<comment type="caution">
    <text evidence="8">The sequence shown here is derived from an EMBL/GenBank/DDBJ whole genome shotgun (WGS) entry which is preliminary data.</text>
</comment>
<dbReference type="InterPro" id="IPR013325">
    <property type="entry name" value="RNA_pol_sigma_r2"/>
</dbReference>
<dbReference type="AlphaFoldDB" id="A0A9D1A5W8"/>
<accession>A0A9D1A5W8</accession>
<dbReference type="InterPro" id="IPR014284">
    <property type="entry name" value="RNA_pol_sigma-70_dom"/>
</dbReference>
<dbReference type="Gene3D" id="1.10.10.10">
    <property type="entry name" value="Winged helix-like DNA-binding domain superfamily/Winged helix DNA-binding domain"/>
    <property type="match status" value="1"/>
</dbReference>
<evidence type="ECO:0000259" key="6">
    <source>
        <dbReference type="Pfam" id="PF04542"/>
    </source>
</evidence>
<dbReference type="Pfam" id="PF08281">
    <property type="entry name" value="Sigma70_r4_2"/>
    <property type="match status" value="1"/>
</dbReference>
<dbReference type="Proteomes" id="UP000824250">
    <property type="component" value="Unassembled WGS sequence"/>
</dbReference>
<dbReference type="Gene3D" id="1.10.1740.10">
    <property type="match status" value="1"/>
</dbReference>
<keyword evidence="4" id="KW-0238">DNA-binding</keyword>
<dbReference type="InterPro" id="IPR036388">
    <property type="entry name" value="WH-like_DNA-bd_sf"/>
</dbReference>
<reference evidence="8" key="2">
    <citation type="journal article" date="2021" name="PeerJ">
        <title>Extensive microbial diversity within the chicken gut microbiome revealed by metagenomics and culture.</title>
        <authorList>
            <person name="Gilroy R."/>
            <person name="Ravi A."/>
            <person name="Getino M."/>
            <person name="Pursley I."/>
            <person name="Horton D.L."/>
            <person name="Alikhan N.F."/>
            <person name="Baker D."/>
            <person name="Gharbi K."/>
            <person name="Hall N."/>
            <person name="Watson M."/>
            <person name="Adriaenssens E.M."/>
            <person name="Foster-Nyarko E."/>
            <person name="Jarju S."/>
            <person name="Secka A."/>
            <person name="Antonio M."/>
            <person name="Oren A."/>
            <person name="Chaudhuri R.R."/>
            <person name="La Ragione R."/>
            <person name="Hildebrand F."/>
            <person name="Pallen M.J."/>
        </authorList>
    </citation>
    <scope>NUCLEOTIDE SEQUENCE</scope>
    <source>
        <strain evidence="8">CHK180-2868</strain>
    </source>
</reference>
<feature type="domain" description="RNA polymerase sigma-70 region 2" evidence="6">
    <location>
        <begin position="12"/>
        <end position="80"/>
    </location>
</feature>
<dbReference type="InterPro" id="IPR013249">
    <property type="entry name" value="RNA_pol_sigma70_r4_t2"/>
</dbReference>
<evidence type="ECO:0000313" key="9">
    <source>
        <dbReference type="Proteomes" id="UP000824250"/>
    </source>
</evidence>
<evidence type="ECO:0000256" key="2">
    <source>
        <dbReference type="ARBA" id="ARBA00023015"/>
    </source>
</evidence>
<dbReference type="GO" id="GO:0016987">
    <property type="term" value="F:sigma factor activity"/>
    <property type="evidence" value="ECO:0007669"/>
    <property type="project" value="UniProtKB-KW"/>
</dbReference>